<organism evidence="2 4">
    <name type="scientific">Didymodactylos carnosus</name>
    <dbReference type="NCBI Taxonomy" id="1234261"/>
    <lineage>
        <taxon>Eukaryota</taxon>
        <taxon>Metazoa</taxon>
        <taxon>Spiralia</taxon>
        <taxon>Gnathifera</taxon>
        <taxon>Rotifera</taxon>
        <taxon>Eurotatoria</taxon>
        <taxon>Bdelloidea</taxon>
        <taxon>Philodinida</taxon>
        <taxon>Philodinidae</taxon>
        <taxon>Didymodactylos</taxon>
    </lineage>
</organism>
<dbReference type="Proteomes" id="UP000682733">
    <property type="component" value="Unassembled WGS sequence"/>
</dbReference>
<proteinExistence type="predicted"/>
<dbReference type="SUPFAM" id="SSF56112">
    <property type="entry name" value="Protein kinase-like (PK-like)"/>
    <property type="match status" value="1"/>
</dbReference>
<gene>
    <name evidence="2" type="ORF">OVA965_LOCUS44335</name>
    <name evidence="3" type="ORF">TMI583_LOCUS47078</name>
</gene>
<sequence>MTREQRFRIYEELGMLVGRLHSGYIFQTFGNVKKGENEQLICDGQFHTWKEMFQEIIERQIKEFDKTVFEELAKAIHGYLLKNMHLIDYEIISRLLHMDLHPGNILINFGCDQDCFPIICGLLDIEDALIGHNEYELMRIEKGSFEDAQDSDEYRTKFLSAYTKYVKLDDGYELRRPFYSLSRELVGMKCLLEYGLKYTQAESVEEHMKNIELKIRKTISDSE</sequence>
<evidence type="ECO:0000259" key="1">
    <source>
        <dbReference type="Pfam" id="PF01636"/>
    </source>
</evidence>
<dbReference type="Gene3D" id="3.90.1200.10">
    <property type="match status" value="1"/>
</dbReference>
<feature type="domain" description="Aminoglycoside phosphotransferase" evidence="1">
    <location>
        <begin position="4"/>
        <end position="163"/>
    </location>
</feature>
<evidence type="ECO:0000313" key="3">
    <source>
        <dbReference type="EMBL" id="CAF4479341.1"/>
    </source>
</evidence>
<evidence type="ECO:0000313" key="4">
    <source>
        <dbReference type="Proteomes" id="UP000677228"/>
    </source>
</evidence>
<accession>A0A8S2G9P3</accession>
<dbReference type="EMBL" id="CAJOBA010089771">
    <property type="protein sequence ID" value="CAF4479341.1"/>
    <property type="molecule type" value="Genomic_DNA"/>
</dbReference>
<dbReference type="Pfam" id="PF01636">
    <property type="entry name" value="APH"/>
    <property type="match status" value="1"/>
</dbReference>
<dbReference type="EMBL" id="CAJNOK010062750">
    <property type="protein sequence ID" value="CAF1641977.1"/>
    <property type="molecule type" value="Genomic_DNA"/>
</dbReference>
<comment type="caution">
    <text evidence="2">The sequence shown here is derived from an EMBL/GenBank/DDBJ whole genome shotgun (WGS) entry which is preliminary data.</text>
</comment>
<evidence type="ECO:0000313" key="2">
    <source>
        <dbReference type="EMBL" id="CAF1641977.1"/>
    </source>
</evidence>
<dbReference type="InterPro" id="IPR011009">
    <property type="entry name" value="Kinase-like_dom_sf"/>
</dbReference>
<reference evidence="2" key="1">
    <citation type="submission" date="2021-02" db="EMBL/GenBank/DDBJ databases">
        <authorList>
            <person name="Nowell W R."/>
        </authorList>
    </citation>
    <scope>NUCLEOTIDE SEQUENCE</scope>
</reference>
<protein>
    <recommendedName>
        <fullName evidence="1">Aminoglycoside phosphotransferase domain-containing protein</fullName>
    </recommendedName>
</protein>
<dbReference type="InterPro" id="IPR002575">
    <property type="entry name" value="Aminoglycoside_PTrfase"/>
</dbReference>
<dbReference type="Proteomes" id="UP000677228">
    <property type="component" value="Unassembled WGS sequence"/>
</dbReference>
<name>A0A8S2G9P3_9BILA</name>
<dbReference type="AlphaFoldDB" id="A0A8S2G9P3"/>